<dbReference type="OMA" id="QIYVFGQ"/>
<gene>
    <name evidence="8" type="ORF">SPAPADRAFT_52383</name>
</gene>
<evidence type="ECO:0000256" key="4">
    <source>
        <dbReference type="ARBA" id="ARBA00022737"/>
    </source>
</evidence>
<evidence type="ECO:0000259" key="7">
    <source>
        <dbReference type="Pfam" id="PF08596"/>
    </source>
</evidence>
<dbReference type="GO" id="GO:0045159">
    <property type="term" value="F:myosin II binding"/>
    <property type="evidence" value="ECO:0007669"/>
    <property type="project" value="TreeGrafter"/>
</dbReference>
<dbReference type="GO" id="GO:0006887">
    <property type="term" value="P:exocytosis"/>
    <property type="evidence" value="ECO:0007669"/>
    <property type="project" value="UniProtKB-KW"/>
</dbReference>
<dbReference type="AlphaFoldDB" id="G3ATQ7"/>
<evidence type="ECO:0000313" key="9">
    <source>
        <dbReference type="Proteomes" id="UP000000709"/>
    </source>
</evidence>
<sequence>MFSKLKSRKAPLSLSSVSNVIKTSGAKDLSPKEIKGKNIDLKVINQLGIPRSSVVAVAYDPVQSLLAISTTNNDVRVYGQVNVEVVFEFNLKHPITFLRFIKGVYLVCWSSGSGLSILSLHSKKILGTYSFSGAITCAEADPSLDFLIFGLNNGSVLFYDVDRMNLTPFRIDNLQKKVLPKEKMSHVVAIEWHPRDIGTLLIAYDKCAIIYSLMSGEIKNTFTYQLQKGARAFEYSSYILHGGKKKLFSSSKDITPDLTSAHFHPNGLHIVTTHIDNSIVFWDISSPTPLEARTVFETHIHKPGNPIPIPADGFNLIEDVKWVCGEDPENTKLLICGGDAHSTNVVHVLDFGYTLKYSLTSYDKQSEFYASPQLGQRMIPITFYLNETNEKEKLVSIQPMNDNGLPYFHGGHNPAYLLLVSNLGQIYFVLFSDNAGGQGSTDLGRVVLPTSVSFVHPPLTSYNLEEVFRMDWYSIVSSRQSTGASSKVRSLLIGGASVNIGFLPKPIGANDSIRNILITGHENGLVRILDVTKGEQEQMENIVQVGLRETLYDHGDPRSLRVKFVSCAFQNRELLVGLASGEVVICKFGKNTSRGTGIPQGKDYHDTPIHHQNGNAKLLDISGRISGSITSSASFLPTNLLQVEPSENISVMKMSKVGFAAIGYKSGRLVVCDISRGPAVILNLERVSEHLSTVTGNCYPTAIEFSIMEYGNDGYSSILLLVGTNCGGNLLVFKINPMGNGGFEVVFATRTIQLNYRTSDPANAEASCISEIIPINSEDGTSAVATMDNFTRLSQGVRIPGYVITTSDRDVRVLSLPKTKLSHKVVEDSCLKCSVVNFRDQGVVLAILVKSGFVKFCSLPALQDIVDIKLPKEVYSQVRGSLESGLAQQSNLLSTGELYVRSSKTESVYISVYEKVKFKGGDSTTDLLFNATAVIPPRPTASALSWAKGQASYMTTAELTALIAGPNRGHPKTKESELAFNISPEANTAQGYGGYGMQQQHHQNQQQQTQRPYDPPVRRSTAGSGGVGSQGFMRRIQDGIQQVEETFNDYANSVTENVTEGLADQKKSFYSSALKSKVGL</sequence>
<dbReference type="STRING" id="619300.G3ATQ7"/>
<dbReference type="GO" id="GO:0005886">
    <property type="term" value="C:plasma membrane"/>
    <property type="evidence" value="ECO:0007669"/>
    <property type="project" value="TreeGrafter"/>
</dbReference>
<dbReference type="SUPFAM" id="SSF50952">
    <property type="entry name" value="Soluble quinoprotein glucose dehydrogenase"/>
    <property type="match status" value="1"/>
</dbReference>
<evidence type="ECO:0000256" key="1">
    <source>
        <dbReference type="ARBA" id="ARBA00008070"/>
    </source>
</evidence>
<dbReference type="FunCoup" id="G3ATQ7">
    <property type="interactions" value="151"/>
</dbReference>
<dbReference type="InterPro" id="IPR019775">
    <property type="entry name" value="WD40_repeat_CS"/>
</dbReference>
<dbReference type="PROSITE" id="PS50082">
    <property type="entry name" value="WD_REPEATS_2"/>
    <property type="match status" value="1"/>
</dbReference>
<evidence type="ECO:0000256" key="2">
    <source>
        <dbReference type="ARBA" id="ARBA00022483"/>
    </source>
</evidence>
<comment type="similarity">
    <text evidence="1">Belongs to the WD repeat L(2)GL family.</text>
</comment>
<keyword evidence="4" id="KW-0677">Repeat</keyword>
<dbReference type="InterPro" id="IPR011041">
    <property type="entry name" value="Quinoprot_gluc/sorb_DH_b-prop"/>
</dbReference>
<feature type="region of interest" description="Disordered" evidence="6">
    <location>
        <begin position="989"/>
        <end position="1032"/>
    </location>
</feature>
<dbReference type="eggNOG" id="KOG1983">
    <property type="taxonomic scope" value="Eukaryota"/>
</dbReference>
<keyword evidence="9" id="KW-1185">Reference proteome</keyword>
<evidence type="ECO:0000256" key="6">
    <source>
        <dbReference type="SAM" id="MobiDB-lite"/>
    </source>
</evidence>
<evidence type="ECO:0000256" key="3">
    <source>
        <dbReference type="ARBA" id="ARBA00022574"/>
    </source>
</evidence>
<dbReference type="PROSITE" id="PS00678">
    <property type="entry name" value="WD_REPEATS_1"/>
    <property type="match status" value="1"/>
</dbReference>
<keyword evidence="3 5" id="KW-0853">WD repeat</keyword>
<protein>
    <recommendedName>
        <fullName evidence="7">Lethal giant larvae (Lgl)-like C-terminal domain-containing protein</fullName>
    </recommendedName>
</protein>
<reference evidence="8 9" key="1">
    <citation type="journal article" date="2011" name="Proc. Natl. Acad. Sci. U.S.A.">
        <title>Comparative genomics of xylose-fermenting fungi for enhanced biofuel production.</title>
        <authorList>
            <person name="Wohlbach D.J."/>
            <person name="Kuo A."/>
            <person name="Sato T.K."/>
            <person name="Potts K.M."/>
            <person name="Salamov A.A."/>
            <person name="LaButti K.M."/>
            <person name="Sun H."/>
            <person name="Clum A."/>
            <person name="Pangilinan J.L."/>
            <person name="Lindquist E.A."/>
            <person name="Lucas S."/>
            <person name="Lapidus A."/>
            <person name="Jin M."/>
            <person name="Gunawan C."/>
            <person name="Balan V."/>
            <person name="Dale B.E."/>
            <person name="Jeffries T.W."/>
            <person name="Zinkel R."/>
            <person name="Barry K.W."/>
            <person name="Grigoriev I.V."/>
            <person name="Gasch A.P."/>
        </authorList>
    </citation>
    <scope>NUCLEOTIDE SEQUENCE [LARGE SCALE GENOMIC DNA]</scope>
    <source>
        <strain evidence="9">NRRL Y-27907 / 11-Y1</strain>
    </source>
</reference>
<keyword evidence="2" id="KW-0268">Exocytosis</keyword>
<dbReference type="RefSeq" id="XP_007377254.1">
    <property type="nucleotide sequence ID" value="XM_007377192.1"/>
</dbReference>
<dbReference type="PANTHER" id="PTHR10241">
    <property type="entry name" value="LETHAL 2 GIANT LARVAE PROTEIN"/>
    <property type="match status" value="1"/>
</dbReference>
<dbReference type="KEGG" id="spaa:SPAPADRAFT_52383"/>
<dbReference type="InParanoid" id="G3ATQ7"/>
<dbReference type="HOGENOM" id="CLU_006030_0_0_1"/>
<dbReference type="Gene3D" id="2.130.10.10">
    <property type="entry name" value="YVTN repeat-like/Quinoprotein amine dehydrogenase"/>
    <property type="match status" value="1"/>
</dbReference>
<dbReference type="InterPro" id="IPR013905">
    <property type="entry name" value="Lgl_C_dom"/>
</dbReference>
<proteinExistence type="inferred from homology"/>
<dbReference type="GeneID" id="18871672"/>
<dbReference type="SUPFAM" id="SSF50978">
    <property type="entry name" value="WD40 repeat-like"/>
    <property type="match status" value="2"/>
</dbReference>
<evidence type="ECO:0000313" key="8">
    <source>
        <dbReference type="EMBL" id="EGW30283.1"/>
    </source>
</evidence>
<dbReference type="GO" id="GO:0005096">
    <property type="term" value="F:GTPase activator activity"/>
    <property type="evidence" value="ECO:0007669"/>
    <property type="project" value="TreeGrafter"/>
</dbReference>
<name>G3ATQ7_SPAPN</name>
<dbReference type="InterPro" id="IPR015943">
    <property type="entry name" value="WD40/YVTN_repeat-like_dom_sf"/>
</dbReference>
<dbReference type="Pfam" id="PF08596">
    <property type="entry name" value="Lgl_C"/>
    <property type="match status" value="1"/>
</dbReference>
<organism evidence="9">
    <name type="scientific">Spathaspora passalidarum (strain NRRL Y-27907 / 11-Y1)</name>
    <dbReference type="NCBI Taxonomy" id="619300"/>
    <lineage>
        <taxon>Eukaryota</taxon>
        <taxon>Fungi</taxon>
        <taxon>Dikarya</taxon>
        <taxon>Ascomycota</taxon>
        <taxon>Saccharomycotina</taxon>
        <taxon>Pichiomycetes</taxon>
        <taxon>Debaryomycetaceae</taxon>
        <taxon>Spathaspora</taxon>
    </lineage>
</organism>
<feature type="domain" description="Lethal giant larvae (Lgl)-like C-terminal" evidence="7">
    <location>
        <begin position="560"/>
        <end position="972"/>
    </location>
</feature>
<dbReference type="Proteomes" id="UP000000709">
    <property type="component" value="Unassembled WGS sequence"/>
</dbReference>
<dbReference type="SMART" id="SM00320">
    <property type="entry name" value="WD40"/>
    <property type="match status" value="3"/>
</dbReference>
<dbReference type="OrthoDB" id="19944at2759"/>
<dbReference type="PANTHER" id="PTHR10241:SF25">
    <property type="entry name" value="TOMOSYN, ISOFORM C"/>
    <property type="match status" value="1"/>
</dbReference>
<dbReference type="InterPro" id="IPR036322">
    <property type="entry name" value="WD40_repeat_dom_sf"/>
</dbReference>
<dbReference type="InterPro" id="IPR001680">
    <property type="entry name" value="WD40_rpt"/>
</dbReference>
<feature type="compositionally biased region" description="Low complexity" evidence="6">
    <location>
        <begin position="997"/>
        <end position="1010"/>
    </location>
</feature>
<accession>G3ATQ7</accession>
<dbReference type="GO" id="GO:0005737">
    <property type="term" value="C:cytoplasm"/>
    <property type="evidence" value="ECO:0007669"/>
    <property type="project" value="TreeGrafter"/>
</dbReference>
<dbReference type="GO" id="GO:0019905">
    <property type="term" value="F:syntaxin binding"/>
    <property type="evidence" value="ECO:0007669"/>
    <property type="project" value="TreeGrafter"/>
</dbReference>
<feature type="repeat" description="WD" evidence="5">
    <location>
        <begin position="258"/>
        <end position="292"/>
    </location>
</feature>
<dbReference type="GO" id="GO:0006893">
    <property type="term" value="P:Golgi to plasma membrane transport"/>
    <property type="evidence" value="ECO:0007669"/>
    <property type="project" value="TreeGrafter"/>
</dbReference>
<dbReference type="EMBL" id="GL996505">
    <property type="protein sequence ID" value="EGW30283.1"/>
    <property type="molecule type" value="Genomic_DNA"/>
</dbReference>
<evidence type="ECO:0000256" key="5">
    <source>
        <dbReference type="PROSITE-ProRule" id="PRU00221"/>
    </source>
</evidence>